<sequence length="246" mass="26726">MTDDDFWECPPEQGLAWYGEFRLTLIEPPFPAGGGGALPAHDPERAREFAACLGTVDTVVDEVDRIEATERPPFSTRADLDLVGVGCWGTVTEINDPALVYTGGTLPLVEQADELAARFPGAVLIGSATIDHPMTYGTHVIRHPAGARLFAAGWSGEGDWDLEGTPHEVVDAFGIDPDDLERRGIDLDAAPGSFPWESLTRLVLGHVSPLLRTGRTLSVFRVRHTEEATGDLEDTWMGEPDGFEEF</sequence>
<proteinExistence type="predicted"/>
<organism evidence="1 2">
    <name type="scientific">Streptomyces coeruleoprunus</name>
    <dbReference type="NCBI Taxonomy" id="285563"/>
    <lineage>
        <taxon>Bacteria</taxon>
        <taxon>Bacillati</taxon>
        <taxon>Actinomycetota</taxon>
        <taxon>Actinomycetes</taxon>
        <taxon>Kitasatosporales</taxon>
        <taxon>Streptomycetaceae</taxon>
        <taxon>Streptomyces</taxon>
    </lineage>
</organism>
<evidence type="ECO:0000313" key="2">
    <source>
        <dbReference type="Proteomes" id="UP001595829"/>
    </source>
</evidence>
<dbReference type="Pfam" id="PF19859">
    <property type="entry name" value="DUF6333"/>
    <property type="match status" value="1"/>
</dbReference>
<accession>A0ABV9X9L1</accession>
<dbReference type="RefSeq" id="WP_345693362.1">
    <property type="nucleotide sequence ID" value="NZ_BAABIT010000001.1"/>
</dbReference>
<name>A0ABV9X9L1_9ACTN</name>
<keyword evidence="2" id="KW-1185">Reference proteome</keyword>
<gene>
    <name evidence="1" type="ORF">ACFPM3_04415</name>
</gene>
<dbReference type="EMBL" id="JBHSJD010000002">
    <property type="protein sequence ID" value="MFC5021398.1"/>
    <property type="molecule type" value="Genomic_DNA"/>
</dbReference>
<evidence type="ECO:0000313" key="1">
    <source>
        <dbReference type="EMBL" id="MFC5021398.1"/>
    </source>
</evidence>
<dbReference type="Proteomes" id="UP001595829">
    <property type="component" value="Unassembled WGS sequence"/>
</dbReference>
<reference evidence="2" key="1">
    <citation type="journal article" date="2019" name="Int. J. Syst. Evol. Microbiol.">
        <title>The Global Catalogue of Microorganisms (GCM) 10K type strain sequencing project: providing services to taxonomists for standard genome sequencing and annotation.</title>
        <authorList>
            <consortium name="The Broad Institute Genomics Platform"/>
            <consortium name="The Broad Institute Genome Sequencing Center for Infectious Disease"/>
            <person name="Wu L."/>
            <person name="Ma J."/>
        </authorList>
    </citation>
    <scope>NUCLEOTIDE SEQUENCE [LARGE SCALE GENOMIC DNA]</scope>
    <source>
        <strain evidence="2">CGMCC 4.1648</strain>
    </source>
</reference>
<comment type="caution">
    <text evidence="1">The sequence shown here is derived from an EMBL/GenBank/DDBJ whole genome shotgun (WGS) entry which is preliminary data.</text>
</comment>
<protein>
    <submittedName>
        <fullName evidence="1">DUF6333 family protein</fullName>
    </submittedName>
</protein>